<reference evidence="1" key="1">
    <citation type="submission" date="2020-10" db="EMBL/GenBank/DDBJ databases">
        <authorList>
            <person name="Gilroy R."/>
        </authorList>
    </citation>
    <scope>NUCLEOTIDE SEQUENCE</scope>
    <source>
        <strain evidence="1">517</strain>
    </source>
</reference>
<accession>A0A940DHG7</accession>
<feature type="non-terminal residue" evidence="1">
    <location>
        <position position="1"/>
    </location>
</feature>
<gene>
    <name evidence="1" type="ORF">IAB16_04370</name>
</gene>
<protein>
    <submittedName>
        <fullName evidence="1">Uncharacterized protein</fullName>
    </submittedName>
</protein>
<dbReference type="AlphaFoldDB" id="A0A940DHG7"/>
<comment type="caution">
    <text evidence="1">The sequence shown here is derived from an EMBL/GenBank/DDBJ whole genome shotgun (WGS) entry which is preliminary data.</text>
</comment>
<evidence type="ECO:0000313" key="1">
    <source>
        <dbReference type="EMBL" id="MBO8424232.1"/>
    </source>
</evidence>
<organism evidence="1 2">
    <name type="scientific">Candidatus Stercoripulliclostridium pullicola</name>
    <dbReference type="NCBI Taxonomy" id="2840953"/>
    <lineage>
        <taxon>Bacteria</taxon>
        <taxon>Bacillati</taxon>
        <taxon>Bacillota</taxon>
        <taxon>Clostridia</taxon>
        <taxon>Eubacteriales</taxon>
        <taxon>Candidatus Stercoripulliclostridium</taxon>
    </lineage>
</organism>
<evidence type="ECO:0000313" key="2">
    <source>
        <dbReference type="Proteomes" id="UP000727857"/>
    </source>
</evidence>
<dbReference type="Proteomes" id="UP000727857">
    <property type="component" value="Unassembled WGS sequence"/>
</dbReference>
<sequence length="240" mass="25996">PVLEIRIANGRGDQSSYNVGGAIGYLSNYSEIDNVVSDVAVIDMGRSINNYTGGVVGMLHFSDIVNVVASGEIKYEGVALDSARIPISFSSDGRQNRENYYYIYSGGVLGKLYGGSRLDNVATEFKAYQGVAGEAMNGVEIIVVKENDGETIEAWLADSGYESGMYVYEKSGSKDPESGEQKYKITHKYNVGANVWFAYDRAQSDTEKVNVAGVNYVNGIGVRDTTHYADLRAAIEQAIG</sequence>
<name>A0A940DHG7_9FIRM</name>
<dbReference type="EMBL" id="JADINF010000111">
    <property type="protein sequence ID" value="MBO8424232.1"/>
    <property type="molecule type" value="Genomic_DNA"/>
</dbReference>
<reference evidence="1" key="2">
    <citation type="journal article" date="2021" name="PeerJ">
        <title>Extensive microbial diversity within the chicken gut microbiome revealed by metagenomics and culture.</title>
        <authorList>
            <person name="Gilroy R."/>
            <person name="Ravi A."/>
            <person name="Getino M."/>
            <person name="Pursley I."/>
            <person name="Horton D.L."/>
            <person name="Alikhan N.F."/>
            <person name="Baker D."/>
            <person name="Gharbi K."/>
            <person name="Hall N."/>
            <person name="Watson M."/>
            <person name="Adriaenssens E.M."/>
            <person name="Foster-Nyarko E."/>
            <person name="Jarju S."/>
            <person name="Secka A."/>
            <person name="Antonio M."/>
            <person name="Oren A."/>
            <person name="Chaudhuri R.R."/>
            <person name="La Ragione R."/>
            <person name="Hildebrand F."/>
            <person name="Pallen M.J."/>
        </authorList>
    </citation>
    <scope>NUCLEOTIDE SEQUENCE</scope>
    <source>
        <strain evidence="1">517</strain>
    </source>
</reference>
<proteinExistence type="predicted"/>